<dbReference type="KEGG" id="jeh:EJN90_10040"/>
<dbReference type="AlphaFoldDB" id="A0A3S9HC51"/>
<keyword evidence="2" id="KW-0238">DNA-binding</keyword>
<dbReference type="PROSITE" id="PS51071">
    <property type="entry name" value="HTH_RPIR"/>
    <property type="match status" value="1"/>
</dbReference>
<dbReference type="GO" id="GO:0097367">
    <property type="term" value="F:carbohydrate derivative binding"/>
    <property type="evidence" value="ECO:0007669"/>
    <property type="project" value="InterPro"/>
</dbReference>
<evidence type="ECO:0000259" key="4">
    <source>
        <dbReference type="PROSITE" id="PS51071"/>
    </source>
</evidence>
<evidence type="ECO:0000313" key="7">
    <source>
        <dbReference type="Proteomes" id="UP000273326"/>
    </source>
</evidence>
<dbReference type="PANTHER" id="PTHR30514:SF21">
    <property type="entry name" value="RPIR-FAMILY TRANSCRIPTIONAL REGULATOR"/>
    <property type="match status" value="1"/>
</dbReference>
<sequence>MDIEKLIDKYQLNKSESQVLRFMEKNKPTIKNMGIREVAKHCFVSPASIINMAKKIGFSGYSELLYSFLNTDTSENAPHTFTDDEKNKFIELFLRYHEKRIMVLGFGFSQIIANYFSEYLNLYGFRSSAHSHLELIRKTNKDDILIILISNSGNTVRLAELASMSDEQNIETIAFVGERNSKIGSLATLTISTETHSSQSFKEFSPNLFFGTALNQFELLMSEVLKLLYA</sequence>
<keyword evidence="1" id="KW-0805">Transcription regulation</keyword>
<dbReference type="GO" id="GO:0003700">
    <property type="term" value="F:DNA-binding transcription factor activity"/>
    <property type="evidence" value="ECO:0007669"/>
    <property type="project" value="InterPro"/>
</dbReference>
<dbReference type="CDD" id="cd05013">
    <property type="entry name" value="SIS_RpiR"/>
    <property type="match status" value="1"/>
</dbReference>
<dbReference type="SUPFAM" id="SSF53697">
    <property type="entry name" value="SIS domain"/>
    <property type="match status" value="1"/>
</dbReference>
<dbReference type="InterPro" id="IPR046348">
    <property type="entry name" value="SIS_dom_sf"/>
</dbReference>
<dbReference type="GO" id="GO:0003677">
    <property type="term" value="F:DNA binding"/>
    <property type="evidence" value="ECO:0007669"/>
    <property type="project" value="UniProtKB-KW"/>
</dbReference>
<evidence type="ECO:0000256" key="2">
    <source>
        <dbReference type="ARBA" id="ARBA00023125"/>
    </source>
</evidence>
<dbReference type="InterPro" id="IPR035472">
    <property type="entry name" value="RpiR-like_SIS"/>
</dbReference>
<dbReference type="InterPro" id="IPR036388">
    <property type="entry name" value="WH-like_DNA-bd_sf"/>
</dbReference>
<evidence type="ECO:0000256" key="1">
    <source>
        <dbReference type="ARBA" id="ARBA00023015"/>
    </source>
</evidence>
<dbReference type="Proteomes" id="UP000273326">
    <property type="component" value="Chromosome"/>
</dbReference>
<dbReference type="GO" id="GO:1901135">
    <property type="term" value="P:carbohydrate derivative metabolic process"/>
    <property type="evidence" value="ECO:0007669"/>
    <property type="project" value="InterPro"/>
</dbReference>
<feature type="domain" description="HTH rpiR-type" evidence="4">
    <location>
        <begin position="1"/>
        <end position="75"/>
    </location>
</feature>
<dbReference type="OrthoDB" id="6590756at2"/>
<dbReference type="SUPFAM" id="SSF46689">
    <property type="entry name" value="Homeodomain-like"/>
    <property type="match status" value="1"/>
</dbReference>
<name>A0A3S9HC51_9LACT</name>
<feature type="domain" description="SIS" evidence="5">
    <location>
        <begin position="89"/>
        <end position="227"/>
    </location>
</feature>
<evidence type="ECO:0000313" key="6">
    <source>
        <dbReference type="EMBL" id="AZP04952.1"/>
    </source>
</evidence>
<dbReference type="RefSeq" id="WP_126110856.1">
    <property type="nucleotide sequence ID" value="NZ_CP034465.1"/>
</dbReference>
<dbReference type="InterPro" id="IPR047640">
    <property type="entry name" value="RpiR-like"/>
</dbReference>
<proteinExistence type="predicted"/>
<keyword evidence="7" id="KW-1185">Reference proteome</keyword>
<evidence type="ECO:0000256" key="3">
    <source>
        <dbReference type="ARBA" id="ARBA00023163"/>
    </source>
</evidence>
<keyword evidence="3" id="KW-0804">Transcription</keyword>
<evidence type="ECO:0000259" key="5">
    <source>
        <dbReference type="PROSITE" id="PS51464"/>
    </source>
</evidence>
<dbReference type="InterPro" id="IPR001347">
    <property type="entry name" value="SIS_dom"/>
</dbReference>
<dbReference type="PROSITE" id="PS51464">
    <property type="entry name" value="SIS"/>
    <property type="match status" value="1"/>
</dbReference>
<dbReference type="Pfam" id="PF01418">
    <property type="entry name" value="HTH_6"/>
    <property type="match status" value="1"/>
</dbReference>
<reference evidence="7" key="1">
    <citation type="submission" date="2018-12" db="EMBL/GenBank/DDBJ databases">
        <title>Complete genome sequencing of Jeotgalibaca sp. H21T32.</title>
        <authorList>
            <person name="Bae J.-W."/>
            <person name="Lee S.-Y."/>
        </authorList>
    </citation>
    <scope>NUCLEOTIDE SEQUENCE [LARGE SCALE GENOMIC DNA]</scope>
    <source>
        <strain evidence="7">H21T32</strain>
    </source>
</reference>
<dbReference type="PANTHER" id="PTHR30514">
    <property type="entry name" value="GLUCOKINASE"/>
    <property type="match status" value="1"/>
</dbReference>
<dbReference type="Gene3D" id="3.40.50.10490">
    <property type="entry name" value="Glucose-6-phosphate isomerase like protein, domain 1"/>
    <property type="match status" value="1"/>
</dbReference>
<dbReference type="InterPro" id="IPR000281">
    <property type="entry name" value="HTH_RpiR"/>
</dbReference>
<gene>
    <name evidence="6" type="ORF">EJN90_10040</name>
</gene>
<dbReference type="Gene3D" id="1.10.10.10">
    <property type="entry name" value="Winged helix-like DNA-binding domain superfamily/Winged helix DNA-binding domain"/>
    <property type="match status" value="1"/>
</dbReference>
<protein>
    <submittedName>
        <fullName evidence="6">MurR/RpiR family transcriptional regulator</fullName>
    </submittedName>
</protein>
<dbReference type="InterPro" id="IPR009057">
    <property type="entry name" value="Homeodomain-like_sf"/>
</dbReference>
<dbReference type="EMBL" id="CP034465">
    <property type="protein sequence ID" value="AZP04952.1"/>
    <property type="molecule type" value="Genomic_DNA"/>
</dbReference>
<accession>A0A3S9HC51</accession>
<dbReference type="Pfam" id="PF01380">
    <property type="entry name" value="SIS"/>
    <property type="match status" value="1"/>
</dbReference>
<organism evidence="6 7">
    <name type="scientific">Jeotgalibaca ciconiae</name>
    <dbReference type="NCBI Taxonomy" id="2496265"/>
    <lineage>
        <taxon>Bacteria</taxon>
        <taxon>Bacillati</taxon>
        <taxon>Bacillota</taxon>
        <taxon>Bacilli</taxon>
        <taxon>Lactobacillales</taxon>
        <taxon>Carnobacteriaceae</taxon>
        <taxon>Jeotgalibaca</taxon>
    </lineage>
</organism>